<accession>A0A5S3N6H1</accession>
<dbReference type="Proteomes" id="UP000307140">
    <property type="component" value="Unassembled WGS sequence"/>
</dbReference>
<dbReference type="Gene3D" id="1.10.760.10">
    <property type="entry name" value="Cytochrome c-like domain"/>
    <property type="match status" value="1"/>
</dbReference>
<dbReference type="PROSITE" id="PS51257">
    <property type="entry name" value="PROKAR_LIPOPROTEIN"/>
    <property type="match status" value="1"/>
</dbReference>
<sequence>MNHKMKFRVPFLILILGVFFASCIANVEEQLEETDPGVNTKVSYKNSVKPIIDGRCVSCHSSGGNFPELTSYAKVSANAAIVKDAVASGRMPRGGTLTTAQIKSIVDWVDEGALDN</sequence>
<dbReference type="EMBL" id="VANR01000006">
    <property type="protein sequence ID" value="TMM28999.1"/>
    <property type="molecule type" value="Genomic_DNA"/>
</dbReference>
<name>A0A5S3N6H1_9FLAO</name>
<dbReference type="OrthoDB" id="9786191at2"/>
<gene>
    <name evidence="7" type="ORF">FDT66_11470</name>
</gene>
<dbReference type="InterPro" id="IPR036909">
    <property type="entry name" value="Cyt_c-like_dom_sf"/>
</dbReference>
<proteinExistence type="predicted"/>
<organism evidence="7 8">
    <name type="scientific">Polaribacter aestuariivivens</name>
    <dbReference type="NCBI Taxonomy" id="2304626"/>
    <lineage>
        <taxon>Bacteria</taxon>
        <taxon>Pseudomonadati</taxon>
        <taxon>Bacteroidota</taxon>
        <taxon>Flavobacteriia</taxon>
        <taxon>Flavobacteriales</taxon>
        <taxon>Flavobacteriaceae</taxon>
    </lineage>
</organism>
<reference evidence="7 8" key="1">
    <citation type="submission" date="2019-05" db="EMBL/GenBank/DDBJ databases">
        <title>Polaribacter aestuariivivens sp. nov., isolated from a tidal flat.</title>
        <authorList>
            <person name="Yoon J.-H."/>
        </authorList>
    </citation>
    <scope>NUCLEOTIDE SEQUENCE [LARGE SCALE GENOMIC DNA]</scope>
    <source>
        <strain evidence="7 8">DBTF-3</strain>
    </source>
</reference>
<feature type="domain" description="Cytochrome c" evidence="6">
    <location>
        <begin position="32"/>
        <end position="113"/>
    </location>
</feature>
<evidence type="ECO:0000256" key="1">
    <source>
        <dbReference type="ARBA" id="ARBA00022617"/>
    </source>
</evidence>
<feature type="chain" id="PRO_5024456884" evidence="5">
    <location>
        <begin position="28"/>
        <end position="116"/>
    </location>
</feature>
<evidence type="ECO:0000313" key="7">
    <source>
        <dbReference type="EMBL" id="TMM28999.1"/>
    </source>
</evidence>
<dbReference type="SUPFAM" id="SSF46626">
    <property type="entry name" value="Cytochrome c"/>
    <property type="match status" value="1"/>
</dbReference>
<keyword evidence="3 4" id="KW-0408">Iron</keyword>
<keyword evidence="1 4" id="KW-0349">Heme</keyword>
<keyword evidence="2 4" id="KW-0479">Metal-binding</keyword>
<dbReference type="PROSITE" id="PS51007">
    <property type="entry name" value="CYTC"/>
    <property type="match status" value="1"/>
</dbReference>
<dbReference type="GO" id="GO:0020037">
    <property type="term" value="F:heme binding"/>
    <property type="evidence" value="ECO:0007669"/>
    <property type="project" value="InterPro"/>
</dbReference>
<evidence type="ECO:0000313" key="8">
    <source>
        <dbReference type="Proteomes" id="UP000307140"/>
    </source>
</evidence>
<keyword evidence="8" id="KW-1185">Reference proteome</keyword>
<keyword evidence="5" id="KW-0732">Signal</keyword>
<protein>
    <submittedName>
        <fullName evidence="7">Cytochrome c</fullName>
    </submittedName>
</protein>
<dbReference type="AlphaFoldDB" id="A0A5S3N6H1"/>
<evidence type="ECO:0000256" key="4">
    <source>
        <dbReference type="PROSITE-ProRule" id="PRU00433"/>
    </source>
</evidence>
<evidence type="ECO:0000256" key="3">
    <source>
        <dbReference type="ARBA" id="ARBA00023004"/>
    </source>
</evidence>
<evidence type="ECO:0000256" key="2">
    <source>
        <dbReference type="ARBA" id="ARBA00022723"/>
    </source>
</evidence>
<dbReference type="GO" id="GO:0009055">
    <property type="term" value="F:electron transfer activity"/>
    <property type="evidence" value="ECO:0007669"/>
    <property type="project" value="InterPro"/>
</dbReference>
<evidence type="ECO:0000259" key="6">
    <source>
        <dbReference type="PROSITE" id="PS51007"/>
    </source>
</evidence>
<dbReference type="GO" id="GO:0046872">
    <property type="term" value="F:metal ion binding"/>
    <property type="evidence" value="ECO:0007669"/>
    <property type="project" value="UniProtKB-KW"/>
</dbReference>
<dbReference type="InterPro" id="IPR009056">
    <property type="entry name" value="Cyt_c-like_dom"/>
</dbReference>
<comment type="caution">
    <text evidence="7">The sequence shown here is derived from an EMBL/GenBank/DDBJ whole genome shotgun (WGS) entry which is preliminary data.</text>
</comment>
<evidence type="ECO:0000256" key="5">
    <source>
        <dbReference type="SAM" id="SignalP"/>
    </source>
</evidence>
<feature type="signal peptide" evidence="5">
    <location>
        <begin position="1"/>
        <end position="27"/>
    </location>
</feature>